<feature type="compositionally biased region" description="Basic residues" evidence="2">
    <location>
        <begin position="609"/>
        <end position="620"/>
    </location>
</feature>
<evidence type="ECO:0000313" key="4">
    <source>
        <dbReference type="Proteomes" id="UP000828390"/>
    </source>
</evidence>
<feature type="region of interest" description="Disordered" evidence="2">
    <location>
        <begin position="202"/>
        <end position="222"/>
    </location>
</feature>
<evidence type="ECO:0000256" key="2">
    <source>
        <dbReference type="SAM" id="MobiDB-lite"/>
    </source>
</evidence>
<proteinExistence type="predicted"/>
<dbReference type="AlphaFoldDB" id="A0A9D4N624"/>
<dbReference type="PANTHER" id="PTHR35538:SF6">
    <property type="entry name" value="EF-HAND DOMAIN-CONTAINING PROTEIN"/>
    <property type="match status" value="1"/>
</dbReference>
<accession>A0A9D4N624</accession>
<feature type="region of interest" description="Disordered" evidence="2">
    <location>
        <begin position="600"/>
        <end position="644"/>
    </location>
</feature>
<dbReference type="PANTHER" id="PTHR35538">
    <property type="entry name" value="LIG_CHAN-GLU_BD DOMAIN-CONTAINING PROTEIN"/>
    <property type="match status" value="1"/>
</dbReference>
<evidence type="ECO:0000256" key="1">
    <source>
        <dbReference type="SAM" id="Coils"/>
    </source>
</evidence>
<feature type="region of interest" description="Disordered" evidence="2">
    <location>
        <begin position="429"/>
        <end position="451"/>
    </location>
</feature>
<evidence type="ECO:0000313" key="3">
    <source>
        <dbReference type="EMBL" id="KAH3888681.1"/>
    </source>
</evidence>
<feature type="coiled-coil region" evidence="1">
    <location>
        <begin position="13"/>
        <end position="40"/>
    </location>
</feature>
<reference evidence="3" key="2">
    <citation type="submission" date="2020-11" db="EMBL/GenBank/DDBJ databases">
        <authorList>
            <person name="McCartney M.A."/>
            <person name="Auch B."/>
            <person name="Kono T."/>
            <person name="Mallez S."/>
            <person name="Becker A."/>
            <person name="Gohl D.M."/>
            <person name="Silverstein K.A.T."/>
            <person name="Koren S."/>
            <person name="Bechman K.B."/>
            <person name="Herman A."/>
            <person name="Abrahante J.E."/>
            <person name="Garbe J."/>
        </authorList>
    </citation>
    <scope>NUCLEOTIDE SEQUENCE</scope>
    <source>
        <strain evidence="3">Duluth1</strain>
        <tissue evidence="3">Whole animal</tissue>
    </source>
</reference>
<keyword evidence="4" id="KW-1185">Reference proteome</keyword>
<name>A0A9D4N624_DREPO</name>
<protein>
    <submittedName>
        <fullName evidence="3">Uncharacterized protein</fullName>
    </submittedName>
</protein>
<comment type="caution">
    <text evidence="3">The sequence shown here is derived from an EMBL/GenBank/DDBJ whole genome shotgun (WGS) entry which is preliminary data.</text>
</comment>
<gene>
    <name evidence="3" type="ORF">DPMN_012721</name>
</gene>
<sequence>MTSHGSRDFDSAKRSRSTQIANLTKLYKKLEENMSSYENYENVKQLNDRLCENFETLKCVHQECVSLCTDSVMCENLSKSVENSRKNFDEFQERLSQWLVADAKAPDGNKISSVSRASTTASSRSNLRSARAKRLLAEHKLRTLREKHRLEQEQRVLEQKRQLLEHESEVEEARIEEAIWEEETEEDKTVIGGVIVRSSGADRMSSDVTGRSSDANRMSGDLTVRSNGADRVIGDVTGRSSKVNRMSGDLTIRPRGTERVSGDMNVRYRGDVPEVEHHGEDTLPDDVCYIREGSDISRPYSVTQNVSSGNRDGPIAAAEAWSDTCRSVTPPKKRELVKKENKKNKPKTPELPLEQTEDEPSSNHVSKTTTPQPSEEFHSPREASFIKETSAPELPSIESPELPEIHEKKRYQSKVVKKEMKLIEVMPELPPEKKKLPPPPKIQPSYNPSPASWRSKVQEAPVAIQEVQQLYDLLDFLAKYCIINPDRLPYCERMFYGVVNVKSPRYPELTQLRARLDMVKLPPAQLSYHELAMLTDMAVISHAQTPIRDGLSVPEQYIEKLNYSIEFIRTKQYALQDHMHQQHAEKLRLMADLGKSMDRDIVRLDNKTKGKKNRKKKKKKKSEDYEYDMMSPISSPKNTRPTKASDITDEVIVSTMNDTMMKKAKKEPAMKKLTMEINRDITKKKNFDKRVTEIEDTNDLIGLYCMDHYFNEQNCSAAPYEFRRQQSRLYQKLHPGVGINIEEAEAALQQVNNKLLSDREFKYIYIVLDLPKRDKINFRLFHVVAALPEKVTHMDHVIQKLINKVDFNALDIIMGKSKEPFQLLKDETQMHVGNAPADILAVELTAGGLTHQLCAEQIQ</sequence>
<feature type="compositionally biased region" description="Polar residues" evidence="2">
    <location>
        <begin position="632"/>
        <end position="642"/>
    </location>
</feature>
<feature type="compositionally biased region" description="Polar residues" evidence="2">
    <location>
        <begin position="206"/>
        <end position="216"/>
    </location>
</feature>
<dbReference type="Proteomes" id="UP000828390">
    <property type="component" value="Unassembled WGS sequence"/>
</dbReference>
<reference evidence="3" key="1">
    <citation type="journal article" date="2019" name="bioRxiv">
        <title>The Genome of the Zebra Mussel, Dreissena polymorpha: A Resource for Invasive Species Research.</title>
        <authorList>
            <person name="McCartney M.A."/>
            <person name="Auch B."/>
            <person name="Kono T."/>
            <person name="Mallez S."/>
            <person name="Zhang Y."/>
            <person name="Obille A."/>
            <person name="Becker A."/>
            <person name="Abrahante J.E."/>
            <person name="Garbe J."/>
            <person name="Badalamenti J.P."/>
            <person name="Herman A."/>
            <person name="Mangelson H."/>
            <person name="Liachko I."/>
            <person name="Sullivan S."/>
            <person name="Sone E.D."/>
            <person name="Koren S."/>
            <person name="Silverstein K.A.T."/>
            <person name="Beckman K.B."/>
            <person name="Gohl D.M."/>
        </authorList>
    </citation>
    <scope>NUCLEOTIDE SEQUENCE</scope>
    <source>
        <strain evidence="3">Duluth1</strain>
        <tissue evidence="3">Whole animal</tissue>
    </source>
</reference>
<feature type="compositionally biased region" description="Polar residues" evidence="2">
    <location>
        <begin position="362"/>
        <end position="373"/>
    </location>
</feature>
<keyword evidence="1" id="KW-0175">Coiled coil</keyword>
<feature type="compositionally biased region" description="Low complexity" evidence="2">
    <location>
        <begin position="112"/>
        <end position="129"/>
    </location>
</feature>
<feature type="region of interest" description="Disordered" evidence="2">
    <location>
        <begin position="108"/>
        <end position="129"/>
    </location>
</feature>
<feature type="region of interest" description="Disordered" evidence="2">
    <location>
        <begin position="320"/>
        <end position="382"/>
    </location>
</feature>
<dbReference type="EMBL" id="JAIWYP010000001">
    <property type="protein sequence ID" value="KAH3888681.1"/>
    <property type="molecule type" value="Genomic_DNA"/>
</dbReference>
<organism evidence="3 4">
    <name type="scientific">Dreissena polymorpha</name>
    <name type="common">Zebra mussel</name>
    <name type="synonym">Mytilus polymorpha</name>
    <dbReference type="NCBI Taxonomy" id="45954"/>
    <lineage>
        <taxon>Eukaryota</taxon>
        <taxon>Metazoa</taxon>
        <taxon>Spiralia</taxon>
        <taxon>Lophotrochozoa</taxon>
        <taxon>Mollusca</taxon>
        <taxon>Bivalvia</taxon>
        <taxon>Autobranchia</taxon>
        <taxon>Heteroconchia</taxon>
        <taxon>Euheterodonta</taxon>
        <taxon>Imparidentia</taxon>
        <taxon>Neoheterodontei</taxon>
        <taxon>Myida</taxon>
        <taxon>Dreissenoidea</taxon>
        <taxon>Dreissenidae</taxon>
        <taxon>Dreissena</taxon>
    </lineage>
</organism>